<sequence length="220" mass="24336">MKGKTSPMIRSKLIRLLMPKTKGSSPGERSSISSSPVTSSSTIKQDLLCTDSNQLQVPATPSRQHRSKSVDVSLSALQFDDAKITIDMKNNEIIITPTGSKSIVDEEIKKTVHFNEKIKISDKIGQAFDNLQDSLQMLTELGNNSIEDKNNVKTDELNAKLTIRGPGSYIRKLIQQFSEGPFESEDAKPESERALPTQSLKDKADAICKKCLHYKGKISK</sequence>
<evidence type="ECO:0000313" key="2">
    <source>
        <dbReference type="EMBL" id="CAG9794327.1"/>
    </source>
</evidence>
<gene>
    <name evidence="2" type="ORF">DIATSA_LOCUS11714</name>
</gene>
<evidence type="ECO:0000256" key="1">
    <source>
        <dbReference type="SAM" id="MobiDB-lite"/>
    </source>
</evidence>
<reference evidence="2" key="2">
    <citation type="submission" date="2022-10" db="EMBL/GenBank/DDBJ databases">
        <authorList>
            <consortium name="ENA_rothamsted_submissions"/>
            <consortium name="culmorum"/>
            <person name="King R."/>
        </authorList>
    </citation>
    <scope>NUCLEOTIDE SEQUENCE</scope>
</reference>
<dbReference type="OrthoDB" id="639767at2759"/>
<reference evidence="2" key="1">
    <citation type="submission" date="2021-12" db="EMBL/GenBank/DDBJ databases">
        <authorList>
            <person name="King R."/>
        </authorList>
    </citation>
    <scope>NUCLEOTIDE SEQUENCE</scope>
</reference>
<dbReference type="AlphaFoldDB" id="A0A9N9RDW1"/>
<dbReference type="Proteomes" id="UP001153714">
    <property type="component" value="Chromosome 6"/>
</dbReference>
<evidence type="ECO:0000313" key="3">
    <source>
        <dbReference type="Proteomes" id="UP001153714"/>
    </source>
</evidence>
<feature type="region of interest" description="Disordered" evidence="1">
    <location>
        <begin position="18"/>
        <end position="40"/>
    </location>
</feature>
<keyword evidence="3" id="KW-1185">Reference proteome</keyword>
<organism evidence="2 3">
    <name type="scientific">Diatraea saccharalis</name>
    <name type="common">sugarcane borer</name>
    <dbReference type="NCBI Taxonomy" id="40085"/>
    <lineage>
        <taxon>Eukaryota</taxon>
        <taxon>Metazoa</taxon>
        <taxon>Ecdysozoa</taxon>
        <taxon>Arthropoda</taxon>
        <taxon>Hexapoda</taxon>
        <taxon>Insecta</taxon>
        <taxon>Pterygota</taxon>
        <taxon>Neoptera</taxon>
        <taxon>Endopterygota</taxon>
        <taxon>Lepidoptera</taxon>
        <taxon>Glossata</taxon>
        <taxon>Ditrysia</taxon>
        <taxon>Pyraloidea</taxon>
        <taxon>Crambidae</taxon>
        <taxon>Crambinae</taxon>
        <taxon>Diatraea</taxon>
    </lineage>
</organism>
<accession>A0A9N9RDW1</accession>
<dbReference type="EMBL" id="OU893337">
    <property type="protein sequence ID" value="CAG9794327.1"/>
    <property type="molecule type" value="Genomic_DNA"/>
</dbReference>
<name>A0A9N9RDW1_9NEOP</name>
<feature type="compositionally biased region" description="Low complexity" evidence="1">
    <location>
        <begin position="24"/>
        <end position="40"/>
    </location>
</feature>
<protein>
    <submittedName>
        <fullName evidence="2">Uncharacterized protein</fullName>
    </submittedName>
</protein>
<proteinExistence type="predicted"/>